<gene>
    <name evidence="2" type="ORF">H0S81_08220</name>
</gene>
<feature type="non-terminal residue" evidence="2">
    <location>
        <position position="1"/>
    </location>
</feature>
<reference evidence="2" key="1">
    <citation type="submission" date="2020-07" db="EMBL/GenBank/DDBJ databases">
        <title>Severe corrosion of carbon steel in oil field produced water can be linked to methanogenic archaea containing a special type of NiFe hydrogenase.</title>
        <authorList>
            <person name="Lahme S."/>
            <person name="Mand J."/>
            <person name="Longwell J."/>
            <person name="Smith R."/>
            <person name="Enning D."/>
        </authorList>
    </citation>
    <scope>NUCLEOTIDE SEQUENCE</scope>
    <source>
        <strain evidence="2">MIC098Bin6</strain>
    </source>
</reference>
<dbReference type="Proteomes" id="UP000706172">
    <property type="component" value="Unassembled WGS sequence"/>
</dbReference>
<organism evidence="2 3">
    <name type="scientific">Desulfotignum balticum</name>
    <dbReference type="NCBI Taxonomy" id="115781"/>
    <lineage>
        <taxon>Bacteria</taxon>
        <taxon>Pseudomonadati</taxon>
        <taxon>Thermodesulfobacteriota</taxon>
        <taxon>Desulfobacteria</taxon>
        <taxon>Desulfobacterales</taxon>
        <taxon>Desulfobacteraceae</taxon>
        <taxon>Desulfotignum</taxon>
    </lineage>
</organism>
<evidence type="ECO:0000313" key="2">
    <source>
        <dbReference type="EMBL" id="MBG0779896.1"/>
    </source>
</evidence>
<dbReference type="SUPFAM" id="SSF53850">
    <property type="entry name" value="Periplasmic binding protein-like II"/>
    <property type="match status" value="1"/>
</dbReference>
<proteinExistence type="predicted"/>
<dbReference type="InterPro" id="IPR001638">
    <property type="entry name" value="Solute-binding_3/MltF_N"/>
</dbReference>
<sequence>LIAFKYKGISCFVKEPYPIEFAQAQHGEGKTIALSEPFTFEPLAMAIKKGDPDFLNFLNNFIRQYQNDGRWQQAYDKWIKSNDWQSELQE</sequence>
<dbReference type="Pfam" id="PF00497">
    <property type="entry name" value="SBP_bac_3"/>
    <property type="match status" value="1"/>
</dbReference>
<dbReference type="AlphaFoldDB" id="A0A931G7Z2"/>
<dbReference type="EMBL" id="JACCQK010000487">
    <property type="protein sequence ID" value="MBG0779896.1"/>
    <property type="molecule type" value="Genomic_DNA"/>
</dbReference>
<dbReference type="Gene3D" id="3.40.190.10">
    <property type="entry name" value="Periplasmic binding protein-like II"/>
    <property type="match status" value="1"/>
</dbReference>
<evidence type="ECO:0000259" key="1">
    <source>
        <dbReference type="Pfam" id="PF00497"/>
    </source>
</evidence>
<name>A0A931G7Z2_9BACT</name>
<evidence type="ECO:0000313" key="3">
    <source>
        <dbReference type="Proteomes" id="UP000706172"/>
    </source>
</evidence>
<comment type="caution">
    <text evidence="2">The sequence shown here is derived from an EMBL/GenBank/DDBJ whole genome shotgun (WGS) entry which is preliminary data.</text>
</comment>
<protein>
    <submittedName>
        <fullName evidence="2">Transporter substrate-binding domain-containing protein</fullName>
    </submittedName>
</protein>
<feature type="domain" description="Solute-binding protein family 3/N-terminal" evidence="1">
    <location>
        <begin position="12"/>
        <end position="80"/>
    </location>
</feature>
<accession>A0A931G7Z2</accession>